<comment type="caution">
    <text evidence="3">The sequence shown here is derived from an EMBL/GenBank/DDBJ whole genome shotgun (WGS) entry which is preliminary data.</text>
</comment>
<reference evidence="3 4" key="1">
    <citation type="submission" date="2016-09" db="EMBL/GenBank/DDBJ databases">
        <authorList>
            <person name="Capua I."/>
            <person name="De Benedictis P."/>
            <person name="Joannis T."/>
            <person name="Lombin L.H."/>
            <person name="Cattoli G."/>
        </authorList>
    </citation>
    <scope>NUCLEOTIDE SEQUENCE [LARGE SCALE GENOMIC DNA]</scope>
    <source>
        <strain evidence="3 4">IMI 309357</strain>
    </source>
</reference>
<name>A0A1G4BDP6_9PEZI</name>
<keyword evidence="4" id="KW-1185">Reference proteome</keyword>
<organism evidence="3 4">
    <name type="scientific">Colletotrichum orchidophilum</name>
    <dbReference type="NCBI Taxonomy" id="1209926"/>
    <lineage>
        <taxon>Eukaryota</taxon>
        <taxon>Fungi</taxon>
        <taxon>Dikarya</taxon>
        <taxon>Ascomycota</taxon>
        <taxon>Pezizomycotina</taxon>
        <taxon>Sordariomycetes</taxon>
        <taxon>Hypocreomycetidae</taxon>
        <taxon>Glomerellales</taxon>
        <taxon>Glomerellaceae</taxon>
        <taxon>Colletotrichum</taxon>
    </lineage>
</organism>
<keyword evidence="2" id="KW-0812">Transmembrane</keyword>
<gene>
    <name evidence="3" type="ORF">CORC01_05157</name>
</gene>
<accession>A0A1G4BDP6</accession>
<proteinExistence type="predicted"/>
<sequence length="131" mass="14588">MRRIDLGGAAFRPCISSFWESAPSSSSSPSFPTSSTRRGGPVSVTNINCPRILHALGSVSYILQQILLAVCERKLVWLWREHQIEKALLGQSTGVVLATIIAGFTFIVAIEAYHKMRIHSEIKPRRRRTVV</sequence>
<keyword evidence="2" id="KW-0472">Membrane</keyword>
<dbReference type="GeneID" id="34558312"/>
<dbReference type="EMBL" id="MJBS01000035">
    <property type="protein sequence ID" value="OHE99579.1"/>
    <property type="molecule type" value="Genomic_DNA"/>
</dbReference>
<keyword evidence="2" id="KW-1133">Transmembrane helix</keyword>
<dbReference type="Proteomes" id="UP000176998">
    <property type="component" value="Unassembled WGS sequence"/>
</dbReference>
<evidence type="ECO:0000313" key="3">
    <source>
        <dbReference type="EMBL" id="OHE99579.1"/>
    </source>
</evidence>
<protein>
    <submittedName>
        <fullName evidence="3">Uncharacterized protein</fullName>
    </submittedName>
</protein>
<feature type="region of interest" description="Disordered" evidence="1">
    <location>
        <begin position="20"/>
        <end position="40"/>
    </location>
</feature>
<evidence type="ECO:0000256" key="2">
    <source>
        <dbReference type="SAM" id="Phobius"/>
    </source>
</evidence>
<evidence type="ECO:0000313" key="4">
    <source>
        <dbReference type="Proteomes" id="UP000176998"/>
    </source>
</evidence>
<feature type="transmembrane region" description="Helical" evidence="2">
    <location>
        <begin position="95"/>
        <end position="113"/>
    </location>
</feature>
<dbReference type="AlphaFoldDB" id="A0A1G4BDP6"/>
<dbReference type="RefSeq" id="XP_022476726.1">
    <property type="nucleotide sequence ID" value="XM_022616802.1"/>
</dbReference>
<evidence type="ECO:0000256" key="1">
    <source>
        <dbReference type="SAM" id="MobiDB-lite"/>
    </source>
</evidence>
<feature type="compositionally biased region" description="Low complexity" evidence="1">
    <location>
        <begin position="20"/>
        <end position="35"/>
    </location>
</feature>
<dbReference type="OrthoDB" id="4841156at2759"/>